<dbReference type="PROSITE" id="PS00101">
    <property type="entry name" value="HEXAPEP_TRANSFERASES"/>
    <property type="match status" value="1"/>
</dbReference>
<dbReference type="InterPro" id="IPR018357">
    <property type="entry name" value="Hexapep_transf_CS"/>
</dbReference>
<name>A0A2U2PBQ0_9SPHI</name>
<comment type="caution">
    <text evidence="5">The sequence shown here is derived from an EMBL/GenBank/DDBJ whole genome shotgun (WGS) entry which is preliminary data.</text>
</comment>
<keyword evidence="4" id="KW-0812">Transmembrane</keyword>
<keyword evidence="4" id="KW-0472">Membrane</keyword>
<keyword evidence="6" id="KW-1185">Reference proteome</keyword>
<protein>
    <submittedName>
        <fullName evidence="5">Acyltransferase</fullName>
    </submittedName>
</protein>
<dbReference type="GO" id="GO:0016746">
    <property type="term" value="F:acyltransferase activity"/>
    <property type="evidence" value="ECO:0007669"/>
    <property type="project" value="UniProtKB-KW"/>
</dbReference>
<evidence type="ECO:0000256" key="4">
    <source>
        <dbReference type="SAM" id="Phobius"/>
    </source>
</evidence>
<dbReference type="EMBL" id="QEAS01000021">
    <property type="protein sequence ID" value="PWG78724.1"/>
    <property type="molecule type" value="Genomic_DNA"/>
</dbReference>
<dbReference type="CDD" id="cd04647">
    <property type="entry name" value="LbH_MAT_like"/>
    <property type="match status" value="1"/>
</dbReference>
<keyword evidence="2" id="KW-0677">Repeat</keyword>
<reference evidence="5 6" key="1">
    <citation type="submission" date="2018-04" db="EMBL/GenBank/DDBJ databases">
        <title>Pedobacter chongqingensis sp. nov., isolated from a rottenly hemp rope.</title>
        <authorList>
            <person name="Cai Y."/>
        </authorList>
    </citation>
    <scope>NUCLEOTIDE SEQUENCE [LARGE SCALE GENOMIC DNA]</scope>
    <source>
        <strain evidence="5 6">FJ4-8</strain>
    </source>
</reference>
<dbReference type="SUPFAM" id="SSF51161">
    <property type="entry name" value="Trimeric LpxA-like enzymes"/>
    <property type="match status" value="2"/>
</dbReference>
<keyword evidence="1 5" id="KW-0808">Transferase</keyword>
<dbReference type="Gene3D" id="2.160.10.10">
    <property type="entry name" value="Hexapeptide repeat proteins"/>
    <property type="match status" value="1"/>
</dbReference>
<evidence type="ECO:0000256" key="1">
    <source>
        <dbReference type="ARBA" id="ARBA00022679"/>
    </source>
</evidence>
<organism evidence="5 6">
    <name type="scientific">Pararcticibacter amylolyticus</name>
    <dbReference type="NCBI Taxonomy" id="2173175"/>
    <lineage>
        <taxon>Bacteria</taxon>
        <taxon>Pseudomonadati</taxon>
        <taxon>Bacteroidota</taxon>
        <taxon>Sphingobacteriia</taxon>
        <taxon>Sphingobacteriales</taxon>
        <taxon>Sphingobacteriaceae</taxon>
        <taxon>Pararcticibacter</taxon>
    </lineage>
</organism>
<keyword evidence="4" id="KW-1133">Transmembrane helix</keyword>
<dbReference type="OrthoDB" id="9801697at2"/>
<evidence type="ECO:0000313" key="6">
    <source>
        <dbReference type="Proteomes" id="UP000245647"/>
    </source>
</evidence>
<sequence length="215" mass="23426">MKNLFRRILLRIATFIGYIGSLLMPYKLNVLLGVFGDAIYTKWVSSALRKVGSRTSIMRGLVLLNGKYIEIGKDCSIGTRVVLTAWDRYLNFSYSPSISIGDNVVIGDESHITAISQISIGNNVTTGRRITITDNSHGLNLTSDELNIPPLSRQLHSKGPVFIEDNVWIGDKVTILPGVRIGFGSIVGANAVVTKDIPAYSIVGGNPARILKQIV</sequence>
<gene>
    <name evidence="5" type="ORF">DDR33_21120</name>
</gene>
<dbReference type="InterPro" id="IPR051159">
    <property type="entry name" value="Hexapeptide_acetyltransf"/>
</dbReference>
<keyword evidence="3 5" id="KW-0012">Acyltransferase</keyword>
<evidence type="ECO:0000313" key="5">
    <source>
        <dbReference type="EMBL" id="PWG78724.1"/>
    </source>
</evidence>
<proteinExistence type="predicted"/>
<dbReference type="InterPro" id="IPR011004">
    <property type="entry name" value="Trimer_LpxA-like_sf"/>
</dbReference>
<accession>A0A2U2PBQ0</accession>
<dbReference type="PANTHER" id="PTHR23416">
    <property type="entry name" value="SIALIC ACID SYNTHASE-RELATED"/>
    <property type="match status" value="1"/>
</dbReference>
<dbReference type="Pfam" id="PF14602">
    <property type="entry name" value="Hexapep_2"/>
    <property type="match status" value="1"/>
</dbReference>
<dbReference type="Proteomes" id="UP000245647">
    <property type="component" value="Unassembled WGS sequence"/>
</dbReference>
<dbReference type="Pfam" id="PF00132">
    <property type="entry name" value="Hexapep"/>
    <property type="match status" value="1"/>
</dbReference>
<dbReference type="RefSeq" id="WP_109417785.1">
    <property type="nucleotide sequence ID" value="NZ_QEAS01000021.1"/>
</dbReference>
<dbReference type="PANTHER" id="PTHR23416:SF78">
    <property type="entry name" value="LIPOPOLYSACCHARIDE BIOSYNTHESIS O-ACETYL TRANSFERASE WBBJ-RELATED"/>
    <property type="match status" value="1"/>
</dbReference>
<feature type="transmembrane region" description="Helical" evidence="4">
    <location>
        <begin position="12"/>
        <end position="35"/>
    </location>
</feature>
<evidence type="ECO:0000256" key="3">
    <source>
        <dbReference type="ARBA" id="ARBA00023315"/>
    </source>
</evidence>
<dbReference type="InterPro" id="IPR001451">
    <property type="entry name" value="Hexapep"/>
</dbReference>
<dbReference type="AlphaFoldDB" id="A0A2U2PBQ0"/>
<evidence type="ECO:0000256" key="2">
    <source>
        <dbReference type="ARBA" id="ARBA00022737"/>
    </source>
</evidence>